<dbReference type="GO" id="GO:0008897">
    <property type="term" value="F:holo-[acyl-carrier-protein] synthase activity"/>
    <property type="evidence" value="ECO:0007669"/>
    <property type="project" value="UniProtKB-EC"/>
</dbReference>
<dbReference type="GO" id="GO:0019878">
    <property type="term" value="P:lysine biosynthetic process via aminoadipic acid"/>
    <property type="evidence" value="ECO:0007669"/>
    <property type="project" value="TreeGrafter"/>
</dbReference>
<dbReference type="SUPFAM" id="SSF56214">
    <property type="entry name" value="4'-phosphopantetheinyl transferase"/>
    <property type="match status" value="1"/>
</dbReference>
<feature type="region of interest" description="Disordered" evidence="3">
    <location>
        <begin position="35"/>
        <end position="60"/>
    </location>
</feature>
<dbReference type="GO" id="GO:0000287">
    <property type="term" value="F:magnesium ion binding"/>
    <property type="evidence" value="ECO:0007669"/>
    <property type="project" value="InterPro"/>
</dbReference>
<evidence type="ECO:0000313" key="5">
    <source>
        <dbReference type="EMBL" id="EGC41781.1"/>
    </source>
</evidence>
<dbReference type="EMBL" id="DS990636">
    <property type="protein sequence ID" value="EGC41781.1"/>
    <property type="molecule type" value="Genomic_DNA"/>
</dbReference>
<feature type="compositionally biased region" description="Pro residues" evidence="3">
    <location>
        <begin position="226"/>
        <end position="241"/>
    </location>
</feature>
<evidence type="ECO:0000256" key="1">
    <source>
        <dbReference type="ARBA" id="ARBA00013172"/>
    </source>
</evidence>
<gene>
    <name evidence="5" type="ORF">HCEG_01143</name>
</gene>
<name>F0U8T4_AJEC8</name>
<protein>
    <recommendedName>
        <fullName evidence="1">holo-[acyl-carrier-protein] synthase</fullName>
        <ecNumber evidence="1">2.7.8.7</ecNumber>
    </recommendedName>
</protein>
<dbReference type="VEuPathDB" id="FungiDB:I7I53_07222"/>
<feature type="compositionally biased region" description="Pro residues" evidence="3">
    <location>
        <begin position="282"/>
        <end position="292"/>
    </location>
</feature>
<dbReference type="Pfam" id="PF01648">
    <property type="entry name" value="ACPS"/>
    <property type="match status" value="1"/>
</dbReference>
<dbReference type="GO" id="GO:0005829">
    <property type="term" value="C:cytosol"/>
    <property type="evidence" value="ECO:0007669"/>
    <property type="project" value="TreeGrafter"/>
</dbReference>
<keyword evidence="2 5" id="KW-0808">Transferase</keyword>
<dbReference type="InterPro" id="IPR037143">
    <property type="entry name" value="4-PPantetheinyl_Trfase_dom_sf"/>
</dbReference>
<feature type="compositionally biased region" description="Acidic residues" evidence="3">
    <location>
        <begin position="309"/>
        <end position="328"/>
    </location>
</feature>
<dbReference type="InterPro" id="IPR008278">
    <property type="entry name" value="4-PPantetheinyl_Trfase_dom"/>
</dbReference>
<evidence type="ECO:0000313" key="6">
    <source>
        <dbReference type="Proteomes" id="UP000008142"/>
    </source>
</evidence>
<reference evidence="6" key="1">
    <citation type="submission" date="2008-07" db="EMBL/GenBank/DDBJ databases">
        <title>Annotation of Ajellomyces capsulatus strain H88.</title>
        <authorList>
            <person name="Champion M."/>
            <person name="Cuomo C."/>
            <person name="Ma L.-J."/>
            <person name="Henn M.R."/>
            <person name="Sil A."/>
            <person name="Goldman B."/>
            <person name="Young S.K."/>
            <person name="Kodira C.D."/>
            <person name="Zeng Q."/>
            <person name="Koehrsen M."/>
            <person name="Alvarado L."/>
            <person name="Berlin A."/>
            <person name="Borenstein D."/>
            <person name="Chen Z."/>
            <person name="Engels R."/>
            <person name="Freedman E."/>
            <person name="Gellesch M."/>
            <person name="Goldberg J."/>
            <person name="Griggs A."/>
            <person name="Gujja S."/>
            <person name="Heiman D."/>
            <person name="Hepburn T."/>
            <person name="Howarth C."/>
            <person name="Jen D."/>
            <person name="Larson L."/>
            <person name="Lewis B."/>
            <person name="Mehta T."/>
            <person name="Park D."/>
            <person name="Pearson M."/>
            <person name="Roberts A."/>
            <person name="Saif S."/>
            <person name="Shea T."/>
            <person name="Shenoy N."/>
            <person name="Sisk P."/>
            <person name="Stolte C."/>
            <person name="Sykes S."/>
            <person name="Walk T."/>
            <person name="White J."/>
            <person name="Yandava C."/>
            <person name="Klein B."/>
            <person name="McEwen J.G."/>
            <person name="Puccia R."/>
            <person name="Goldman G.H."/>
            <person name="Felipe M.S."/>
            <person name="Nino-Vega G."/>
            <person name="San-Blas G."/>
            <person name="Taylor J."/>
            <person name="Mendoza L."/>
            <person name="Galagan J."/>
            <person name="Nusbaum C."/>
            <person name="Birren B."/>
        </authorList>
    </citation>
    <scope>NUCLEOTIDE SEQUENCE [LARGE SCALE GENOMIC DNA]</scope>
    <source>
        <strain evidence="6">H88</strain>
    </source>
</reference>
<organism evidence="6">
    <name type="scientific">Ajellomyces capsulatus (strain H88)</name>
    <name type="common">Darling's disease fungus</name>
    <name type="synonym">Histoplasma capsulatum</name>
    <dbReference type="NCBI Taxonomy" id="544711"/>
    <lineage>
        <taxon>Eukaryota</taxon>
        <taxon>Fungi</taxon>
        <taxon>Dikarya</taxon>
        <taxon>Ascomycota</taxon>
        <taxon>Pezizomycotina</taxon>
        <taxon>Eurotiomycetes</taxon>
        <taxon>Eurotiomycetidae</taxon>
        <taxon>Onygenales</taxon>
        <taxon>Ajellomycetaceae</taxon>
        <taxon>Histoplasma</taxon>
    </lineage>
</organism>
<dbReference type="PANTHER" id="PTHR12215:SF10">
    <property type="entry name" value="L-AMINOADIPATE-SEMIALDEHYDE DEHYDROGENASE-PHOSPHOPANTETHEINYL TRANSFERASE"/>
    <property type="match status" value="1"/>
</dbReference>
<feature type="region of interest" description="Disordered" evidence="3">
    <location>
        <begin position="273"/>
        <end position="379"/>
    </location>
</feature>
<evidence type="ECO:0000256" key="3">
    <source>
        <dbReference type="SAM" id="MobiDB-lite"/>
    </source>
</evidence>
<dbReference type="OMA" id="CRVPWNQ"/>
<feature type="compositionally biased region" description="Pro residues" evidence="3">
    <location>
        <begin position="38"/>
        <end position="49"/>
    </location>
</feature>
<dbReference type="Gene3D" id="3.90.470.20">
    <property type="entry name" value="4'-phosphopantetheinyl transferase domain"/>
    <property type="match status" value="2"/>
</dbReference>
<dbReference type="PANTHER" id="PTHR12215">
    <property type="entry name" value="PHOSPHOPANTETHEINE TRANSFERASE"/>
    <property type="match status" value="1"/>
</dbReference>
<feature type="compositionally biased region" description="Low complexity" evidence="3">
    <location>
        <begin position="104"/>
        <end position="113"/>
    </location>
</feature>
<feature type="domain" description="4'-phosphopantetheinyl transferase" evidence="4">
    <location>
        <begin position="119"/>
        <end position="220"/>
    </location>
</feature>
<evidence type="ECO:0000256" key="2">
    <source>
        <dbReference type="ARBA" id="ARBA00022679"/>
    </source>
</evidence>
<sequence length="429" mass="46195">MSLASYLLKYLFIHRTCRVPWNQIIISRTPAPHKRPCYIPPHPPQPSPPADGNQNQKPLIPVPNIEFNVSHQASLISLAGCINPSPRSLDETPSPQPLYTPSANNNHNDNNNHVPSPPQIGIDITCTDDPSRRHRRPPRTEAELHDFIDIFAEVFSANELAAMKAYPRSSGGGGTANLQESITHRIRLFYTYWALKEAYIKMTGEALLAPWLRDLEFANVVVPAPPLSRPSPSPSPSPSPYPYASASASASSLWGVPETGVRAMLYGREVPESARLARDRPSSPPDAPPARDPAPVEEVASDDAVGVERDDDNMDTLDNDEDAGEAVGEDVGSGGSVREDDEMVDAPALSPAAASPAPTDSTSLAPANPPPSSPASSSLLPALPEALRVFRGPPLLLPLSPTKRDFIHKCCTTQPDSPVIRPSRLLPIG</sequence>
<feature type="region of interest" description="Disordered" evidence="3">
    <location>
        <begin position="226"/>
        <end position="246"/>
    </location>
</feature>
<dbReference type="AlphaFoldDB" id="F0U8T4"/>
<feature type="compositionally biased region" description="Low complexity" evidence="3">
    <location>
        <begin position="345"/>
        <end position="366"/>
    </location>
</feature>
<evidence type="ECO:0000259" key="4">
    <source>
        <dbReference type="Pfam" id="PF01648"/>
    </source>
</evidence>
<dbReference type="Proteomes" id="UP000008142">
    <property type="component" value="Unassembled WGS sequence"/>
</dbReference>
<dbReference type="HOGENOM" id="CLU_031126_1_1_1"/>
<dbReference type="STRING" id="544711.F0U8T4"/>
<feature type="region of interest" description="Disordered" evidence="3">
    <location>
        <begin position="86"/>
        <end position="122"/>
    </location>
</feature>
<dbReference type="EC" id="2.7.8.7" evidence="1"/>
<feature type="compositionally biased region" description="Polar residues" evidence="3">
    <location>
        <begin position="91"/>
        <end position="103"/>
    </location>
</feature>
<accession>F0U8T4</accession>
<dbReference type="InterPro" id="IPR050559">
    <property type="entry name" value="P-Pant_transferase_sf"/>
</dbReference>
<proteinExistence type="predicted"/>
<dbReference type="OrthoDB" id="26719at2759"/>